<dbReference type="GO" id="GO:0005886">
    <property type="term" value="C:plasma membrane"/>
    <property type="evidence" value="ECO:0000318"/>
    <property type="project" value="GO_Central"/>
</dbReference>
<dbReference type="InterPro" id="IPR039391">
    <property type="entry name" value="Phytocyanin-like"/>
</dbReference>
<accession>A0A8I6X3E8</accession>
<evidence type="ECO:0000256" key="9">
    <source>
        <dbReference type="ARBA" id="ARBA00037868"/>
    </source>
</evidence>
<dbReference type="Pfam" id="PF02298">
    <property type="entry name" value="Cu_bind_like"/>
    <property type="match status" value="1"/>
</dbReference>
<sequence length="224" mass="23871">MADCKKWLLLVVGLTSIVSSSEAYVFYAGGRDGWVVDPAESYNHWAERNRFQINDTIVFVRGEGEGEGADSVLLVTEPDFDACNTRNPVRRLEDAGGRSEFRFDRSGAFFFISSDEDRCQKGKKLYIVVMAARPRESALAPAPGSSPLWASSPGSSPLWASSPGSSPLWASSPEYAEAPGMSPGDEGMSRSALQAPPPTASAARLELDVIAVGVVVGVLGALVL</sequence>
<evidence type="ECO:0000256" key="6">
    <source>
        <dbReference type="ARBA" id="ARBA00023180"/>
    </source>
</evidence>
<reference evidence="13" key="3">
    <citation type="submission" date="2022-01" db="UniProtKB">
        <authorList>
            <consortium name="EnsemblPlants"/>
        </authorList>
    </citation>
    <scope>IDENTIFICATION</scope>
    <source>
        <strain evidence="13">subsp. vulgare</strain>
    </source>
</reference>
<dbReference type="InterPro" id="IPR008972">
    <property type="entry name" value="Cupredoxin"/>
</dbReference>
<comment type="subcellular location">
    <subcellularLocation>
        <location evidence="9">Endomembrane system</location>
        <topology evidence="9">Lipid-anchor</topology>
    </subcellularLocation>
    <subcellularLocation>
        <location evidence="1">Membrane</location>
        <topology evidence="1">Lipid-anchor</topology>
        <topology evidence="1">GPI-anchor</topology>
    </subcellularLocation>
</comment>
<evidence type="ECO:0000256" key="11">
    <source>
        <dbReference type="SAM" id="SignalP"/>
    </source>
</evidence>
<comment type="similarity">
    <text evidence="8">Belongs to the early nodulin-like (ENODL) family.</text>
</comment>
<dbReference type="GeneID" id="123440248"/>
<dbReference type="Gramene" id="HORVU.MOREX.r3.3HG0288690.1">
    <property type="protein sequence ID" value="HORVU.MOREX.r3.3HG0288690.1"/>
    <property type="gene ID" value="HORVU.MOREX.r3.3HG0288690"/>
</dbReference>
<protein>
    <recommendedName>
        <fullName evidence="12">Phytocyanin domain-containing protein</fullName>
    </recommendedName>
</protein>
<keyword evidence="3 11" id="KW-0732">Signal</keyword>
<dbReference type="InterPro" id="IPR003245">
    <property type="entry name" value="Phytocyanin_dom"/>
</dbReference>
<dbReference type="Gene3D" id="2.60.40.420">
    <property type="entry name" value="Cupredoxins - blue copper proteins"/>
    <property type="match status" value="1"/>
</dbReference>
<reference evidence="14" key="1">
    <citation type="journal article" date="2012" name="Nature">
        <title>A physical, genetic and functional sequence assembly of the barley genome.</title>
        <authorList>
            <consortium name="The International Barley Genome Sequencing Consortium"/>
            <person name="Mayer K.F."/>
            <person name="Waugh R."/>
            <person name="Brown J.W."/>
            <person name="Schulman A."/>
            <person name="Langridge P."/>
            <person name="Platzer M."/>
            <person name="Fincher G.B."/>
            <person name="Muehlbauer G.J."/>
            <person name="Sato K."/>
            <person name="Close T.J."/>
            <person name="Wise R.P."/>
            <person name="Stein N."/>
        </authorList>
    </citation>
    <scope>NUCLEOTIDE SEQUENCE [LARGE SCALE GENOMIC DNA]</scope>
    <source>
        <strain evidence="14">cv. Morex</strain>
    </source>
</reference>
<dbReference type="RefSeq" id="XP_044972763.1">
    <property type="nucleotide sequence ID" value="XM_045116828.1"/>
</dbReference>
<dbReference type="EnsemblPlants" id="HORVU.MOREX.r3.3HG0288690.1">
    <property type="protein sequence ID" value="HORVU.MOREX.r3.3HG0288690.1"/>
    <property type="gene ID" value="HORVU.MOREX.r3.3HG0288690"/>
</dbReference>
<dbReference type="KEGG" id="hvg:123440248"/>
<dbReference type="Gramene" id="HORVU.MOREX.r2.3HG0239650.1">
    <property type="protein sequence ID" value="HORVU.MOREX.r2.3HG0239650.1"/>
    <property type="gene ID" value="HORVU.MOREX.r2.3HG0239650"/>
</dbReference>
<dbReference type="GO" id="GO:0032578">
    <property type="term" value="C:aleurone grain membrane"/>
    <property type="evidence" value="ECO:0007669"/>
    <property type="project" value="EnsemblPlants"/>
</dbReference>
<evidence type="ECO:0000256" key="4">
    <source>
        <dbReference type="ARBA" id="ARBA00023136"/>
    </source>
</evidence>
<feature type="domain" description="Phytocyanin" evidence="12">
    <location>
        <begin position="24"/>
        <end position="131"/>
    </location>
</feature>
<dbReference type="InterPro" id="IPR041846">
    <property type="entry name" value="ENL_dom"/>
</dbReference>
<evidence type="ECO:0000256" key="3">
    <source>
        <dbReference type="ARBA" id="ARBA00022729"/>
    </source>
</evidence>
<evidence type="ECO:0000256" key="10">
    <source>
        <dbReference type="SAM" id="MobiDB-lite"/>
    </source>
</evidence>
<evidence type="ECO:0000259" key="12">
    <source>
        <dbReference type="PROSITE" id="PS51485"/>
    </source>
</evidence>
<keyword evidence="4" id="KW-0472">Membrane</keyword>
<keyword evidence="14" id="KW-1185">Reference proteome</keyword>
<dbReference type="FunFam" id="2.60.40.420:FF:000010">
    <property type="entry name" value="Early nodulin-like protein 1"/>
    <property type="match status" value="1"/>
</dbReference>
<feature type="chain" id="PRO_5035222685" description="Phytocyanin domain-containing protein" evidence="11">
    <location>
        <begin position="24"/>
        <end position="224"/>
    </location>
</feature>
<gene>
    <name evidence="13" type="primary">LOC123440248</name>
</gene>
<evidence type="ECO:0000256" key="1">
    <source>
        <dbReference type="ARBA" id="ARBA00004589"/>
    </source>
</evidence>
<dbReference type="SUPFAM" id="SSF49503">
    <property type="entry name" value="Cupredoxins"/>
    <property type="match status" value="1"/>
</dbReference>
<dbReference type="CDD" id="cd11019">
    <property type="entry name" value="OsENODL1_like"/>
    <property type="match status" value="1"/>
</dbReference>
<keyword evidence="7" id="KW-0449">Lipoprotein</keyword>
<keyword evidence="6" id="KW-0325">Glycoprotein</keyword>
<evidence type="ECO:0000256" key="2">
    <source>
        <dbReference type="ARBA" id="ARBA00022622"/>
    </source>
</evidence>
<evidence type="ECO:0000313" key="14">
    <source>
        <dbReference type="Proteomes" id="UP000011116"/>
    </source>
</evidence>
<dbReference type="PANTHER" id="PTHR33021">
    <property type="entry name" value="BLUE COPPER PROTEIN"/>
    <property type="match status" value="1"/>
</dbReference>
<name>A0A8I6X3E8_HORVV</name>
<reference evidence="13" key="2">
    <citation type="submission" date="2020-10" db="EMBL/GenBank/DDBJ databases">
        <authorList>
            <person name="Scholz U."/>
            <person name="Mascher M."/>
            <person name="Fiebig A."/>
        </authorList>
    </citation>
    <scope>NUCLEOTIDE SEQUENCE [LARGE SCALE GENOMIC DNA]</scope>
    <source>
        <strain evidence="13">cv. Morex</strain>
    </source>
</reference>
<feature type="signal peptide" evidence="11">
    <location>
        <begin position="1"/>
        <end position="23"/>
    </location>
</feature>
<proteinExistence type="inferred from homology"/>
<dbReference type="AlphaFoldDB" id="A0A8I6X3E8"/>
<evidence type="ECO:0000256" key="7">
    <source>
        <dbReference type="ARBA" id="ARBA00023288"/>
    </source>
</evidence>
<evidence type="ECO:0000256" key="8">
    <source>
        <dbReference type="ARBA" id="ARBA00035011"/>
    </source>
</evidence>
<dbReference type="SMR" id="A0A8I6X3E8"/>
<dbReference type="GO" id="GO:0012505">
    <property type="term" value="C:endomembrane system"/>
    <property type="evidence" value="ECO:0007669"/>
    <property type="project" value="UniProtKB-SubCell"/>
</dbReference>
<organism evidence="13 14">
    <name type="scientific">Hordeum vulgare subsp. vulgare</name>
    <name type="common">Domesticated barley</name>
    <dbReference type="NCBI Taxonomy" id="112509"/>
    <lineage>
        <taxon>Eukaryota</taxon>
        <taxon>Viridiplantae</taxon>
        <taxon>Streptophyta</taxon>
        <taxon>Embryophyta</taxon>
        <taxon>Tracheophyta</taxon>
        <taxon>Spermatophyta</taxon>
        <taxon>Magnoliopsida</taxon>
        <taxon>Liliopsida</taxon>
        <taxon>Poales</taxon>
        <taxon>Poaceae</taxon>
        <taxon>BOP clade</taxon>
        <taxon>Pooideae</taxon>
        <taxon>Triticodae</taxon>
        <taxon>Triticeae</taxon>
        <taxon>Hordeinae</taxon>
        <taxon>Hordeum</taxon>
    </lineage>
</organism>
<feature type="region of interest" description="Disordered" evidence="10">
    <location>
        <begin position="170"/>
        <end position="196"/>
    </location>
</feature>
<evidence type="ECO:0000313" key="13">
    <source>
        <dbReference type="EnsemblPlants" id="HORVU.MOREX.r3.3HG0288690.1"/>
    </source>
</evidence>
<dbReference type="PANTHER" id="PTHR33021:SF435">
    <property type="entry name" value="EARLY NODULIN-LIKE PROTEIN 1"/>
    <property type="match status" value="1"/>
</dbReference>
<evidence type="ECO:0000256" key="5">
    <source>
        <dbReference type="ARBA" id="ARBA00023157"/>
    </source>
</evidence>
<dbReference type="Proteomes" id="UP000011116">
    <property type="component" value="Chromosome 3H"/>
</dbReference>
<dbReference type="GO" id="GO:0009055">
    <property type="term" value="F:electron transfer activity"/>
    <property type="evidence" value="ECO:0007669"/>
    <property type="project" value="InterPro"/>
</dbReference>
<dbReference type="GO" id="GO:0098552">
    <property type="term" value="C:side of membrane"/>
    <property type="evidence" value="ECO:0007669"/>
    <property type="project" value="UniProtKB-KW"/>
</dbReference>
<dbReference type="OrthoDB" id="2015640at2759"/>
<dbReference type="PROSITE" id="PS51485">
    <property type="entry name" value="PHYTOCYANIN"/>
    <property type="match status" value="1"/>
</dbReference>
<keyword evidence="2" id="KW-0336">GPI-anchor</keyword>
<keyword evidence="5" id="KW-1015">Disulfide bond</keyword>